<reference evidence="9 10" key="1">
    <citation type="journal article" date="2019" name="Sci. Rep.">
        <title>Nanopore sequencing improves the draft genome of the human pathogenic amoeba Naegleria fowleri.</title>
        <authorList>
            <person name="Liechti N."/>
            <person name="Schurch N."/>
            <person name="Bruggmann R."/>
            <person name="Wittwer M."/>
        </authorList>
    </citation>
    <scope>NUCLEOTIDE SEQUENCE [LARGE SCALE GENOMIC DNA]</scope>
    <source>
        <strain evidence="9 10">ATCC 30894</strain>
    </source>
</reference>
<keyword evidence="4" id="KW-0843">Virulence</keyword>
<dbReference type="GO" id="GO:1903479">
    <property type="term" value="P:mitotic actomyosin contractile ring assembly actin filament organization"/>
    <property type="evidence" value="ECO:0007669"/>
    <property type="project" value="TreeGrafter"/>
</dbReference>
<evidence type="ECO:0000313" key="10">
    <source>
        <dbReference type="Proteomes" id="UP000444721"/>
    </source>
</evidence>
<dbReference type="Gene3D" id="2.60.40.10">
    <property type="entry name" value="Immunoglobulins"/>
    <property type="match status" value="2"/>
</dbReference>
<dbReference type="GO" id="GO:0005516">
    <property type="term" value="F:calmodulin binding"/>
    <property type="evidence" value="ECO:0007669"/>
    <property type="project" value="TreeGrafter"/>
</dbReference>
<proteinExistence type="predicted"/>
<evidence type="ECO:0000256" key="2">
    <source>
        <dbReference type="ARBA" id="ARBA00022525"/>
    </source>
</evidence>
<dbReference type="VEuPathDB" id="AmoebaDB:FDP41_010571"/>
<dbReference type="SUPFAM" id="SSF47576">
    <property type="entry name" value="Calponin-homology domain, CH-domain"/>
    <property type="match status" value="1"/>
</dbReference>
<dbReference type="PANTHER" id="PTHR14149:SF14">
    <property type="entry name" value="CALPONIN-HOMOLOGY (CH) DOMAIN-CONTAINING PROTEIN"/>
    <property type="match status" value="1"/>
</dbReference>
<dbReference type="GeneID" id="68117786"/>
<feature type="compositionally biased region" description="Low complexity" evidence="7">
    <location>
        <begin position="39"/>
        <end position="65"/>
    </location>
</feature>
<organism evidence="9 10">
    <name type="scientific">Naegleria fowleri</name>
    <name type="common">Brain eating amoeba</name>
    <dbReference type="NCBI Taxonomy" id="5763"/>
    <lineage>
        <taxon>Eukaryota</taxon>
        <taxon>Discoba</taxon>
        <taxon>Heterolobosea</taxon>
        <taxon>Tetramitia</taxon>
        <taxon>Eutetramitia</taxon>
        <taxon>Vahlkampfiidae</taxon>
        <taxon>Naegleria</taxon>
    </lineage>
</organism>
<keyword evidence="6" id="KW-0175">Coiled coil</keyword>
<dbReference type="PROSITE" id="PS50021">
    <property type="entry name" value="CH"/>
    <property type="match status" value="1"/>
</dbReference>
<dbReference type="OMA" id="DECEEFA"/>
<dbReference type="Pfam" id="PF05925">
    <property type="entry name" value="IpgD"/>
    <property type="match status" value="1"/>
</dbReference>
<dbReference type="InterPro" id="IPR001715">
    <property type="entry name" value="CH_dom"/>
</dbReference>
<gene>
    <name evidence="9" type="ORF">FDP41_010571</name>
</gene>
<dbReference type="SMART" id="SM00033">
    <property type="entry name" value="CH"/>
    <property type="match status" value="1"/>
</dbReference>
<dbReference type="OrthoDB" id="21595at2759"/>
<evidence type="ECO:0000256" key="3">
    <source>
        <dbReference type="ARBA" id="ARBA00022801"/>
    </source>
</evidence>
<dbReference type="Gene3D" id="1.10.418.10">
    <property type="entry name" value="Calponin-like domain"/>
    <property type="match status" value="1"/>
</dbReference>
<evidence type="ECO:0000256" key="5">
    <source>
        <dbReference type="PROSITE-ProRule" id="PRU00087"/>
    </source>
</evidence>
<dbReference type="InterPro" id="IPR001298">
    <property type="entry name" value="Filamin/ABP280_rpt"/>
</dbReference>
<keyword evidence="3" id="KW-0378">Hydrolase</keyword>
<keyword evidence="2" id="KW-0964">Secreted</keyword>
<feature type="compositionally biased region" description="Low complexity" evidence="7">
    <location>
        <begin position="12"/>
        <end position="22"/>
    </location>
</feature>
<evidence type="ECO:0000256" key="4">
    <source>
        <dbReference type="ARBA" id="ARBA00023026"/>
    </source>
</evidence>
<dbReference type="Proteomes" id="UP000444721">
    <property type="component" value="Unassembled WGS sequence"/>
</dbReference>
<dbReference type="SUPFAM" id="SSF81296">
    <property type="entry name" value="E set domains"/>
    <property type="match status" value="1"/>
</dbReference>
<dbReference type="Pfam" id="PF00307">
    <property type="entry name" value="CH"/>
    <property type="match status" value="1"/>
</dbReference>
<evidence type="ECO:0000313" key="9">
    <source>
        <dbReference type="EMBL" id="KAF0983506.1"/>
    </source>
</evidence>
<feature type="coiled-coil region" evidence="6">
    <location>
        <begin position="286"/>
        <end position="313"/>
    </location>
</feature>
<dbReference type="PROSITE" id="PS50194">
    <property type="entry name" value="FILAMIN_REPEAT"/>
    <property type="match status" value="1"/>
</dbReference>
<protein>
    <recommendedName>
        <fullName evidence="8">Calponin-homology (CH) domain-containing protein</fullName>
    </recommendedName>
</protein>
<evidence type="ECO:0000256" key="1">
    <source>
        <dbReference type="ARBA" id="ARBA00004613"/>
    </source>
</evidence>
<dbReference type="GO" id="GO:0005938">
    <property type="term" value="C:cell cortex"/>
    <property type="evidence" value="ECO:0007669"/>
    <property type="project" value="TreeGrafter"/>
</dbReference>
<dbReference type="VEuPathDB" id="AmoebaDB:NfTy_013140"/>
<dbReference type="SMART" id="SM00557">
    <property type="entry name" value="IG_FLMN"/>
    <property type="match status" value="1"/>
</dbReference>
<dbReference type="GO" id="GO:0016791">
    <property type="term" value="F:phosphatase activity"/>
    <property type="evidence" value="ECO:0007669"/>
    <property type="project" value="InterPro"/>
</dbReference>
<feature type="domain" description="Calponin-homology (CH)" evidence="8">
    <location>
        <begin position="149"/>
        <end position="267"/>
    </location>
</feature>
<dbReference type="GO" id="GO:0051015">
    <property type="term" value="F:actin filament binding"/>
    <property type="evidence" value="ECO:0007669"/>
    <property type="project" value="TreeGrafter"/>
</dbReference>
<accession>A0A6A5C6X7</accession>
<dbReference type="GO" id="GO:0005576">
    <property type="term" value="C:extracellular region"/>
    <property type="evidence" value="ECO:0007669"/>
    <property type="project" value="UniProtKB-SubCell"/>
</dbReference>
<dbReference type="InterPro" id="IPR013783">
    <property type="entry name" value="Ig-like_fold"/>
</dbReference>
<comment type="caution">
    <text evidence="9">The sequence shown here is derived from an EMBL/GenBank/DDBJ whole genome shotgun (WGS) entry which is preliminary data.</text>
</comment>
<evidence type="ECO:0000256" key="7">
    <source>
        <dbReference type="SAM" id="MobiDB-lite"/>
    </source>
</evidence>
<dbReference type="VEuPathDB" id="AmoebaDB:NF0118030"/>
<dbReference type="InterPro" id="IPR008108">
    <property type="entry name" value="IpgD/SopB"/>
</dbReference>
<feature type="repeat" description="Filamin" evidence="5">
    <location>
        <begin position="372"/>
        <end position="479"/>
    </location>
</feature>
<dbReference type="GO" id="GO:0005096">
    <property type="term" value="F:GTPase activator activity"/>
    <property type="evidence" value="ECO:0007669"/>
    <property type="project" value="TreeGrafter"/>
</dbReference>
<feature type="region of interest" description="Disordered" evidence="7">
    <location>
        <begin position="1"/>
        <end position="76"/>
    </location>
</feature>
<keyword evidence="10" id="KW-1185">Reference proteome</keyword>
<sequence length="1622" mass="188521">MRPIPPPPQGLNKTNNNSTNVNQSRPPPVPATLGNRLKSNNVGTTGSVVGSTTNTTTTTNNPSSSQQPQQRQGDHFTDHEKEILKKASKAWSTYQRPTFQGIGEEGRSDIQNTISGFRAYEFLLRQEEAKRWIEDMLDEQIFFEDLDDEQISEDLKQGYNYSKSSSNLEKAEARNIDFFDQLRDGTILCRLAEVFSDKGTMKNFHKNIKMNSPLAFMMATDNINNFQDCCDKINFPRFYQFSIPDLWERKNITKVVHCIHALAHFLWRSGKIDASKRIQDLSKSGIQFSRAKLDKVEQEFKRLEQKNVDIKLNFNFSQPGDEEQNHIKKPQKPVVVNNKASNLLDRFNKLKVGAKLDIKPVSQELVSIDGDIQMIDPEQCIVRGRGSQTAIVAKLNTFEIIARDQHGNDLQIGGDHFTVTLRRIKEKDDDPDATVEGTVTDLGNGIYKVDYIPEIIGKYDLDIRLDGKDRLTHPTIRPIRVVPGEAYGKNCEVVDEYEQMQGPFVEGQKIKIKIYARDQFGNYCNRGGDKFYPVFSFTSENGENIANVKNRVTINDLQNGEYEVEVYFPLPGTYHLSMTVNQTSDLIPYLDPFVFEVHKRNDPGLAIKYEQFYPYSSVIQYSLTAFDPVLANDINLDNPPKIDTRWVSVVSNSPIPEITDFTATEMENNIRYQFNEWMKKARGVILDKLKNDDSEIDVSEFDEGASNNFYWNLVEKYLSNEEKCNNYKDVLNDRIKGSNNVDFVNYVTITEDPQDWTQYELFLQQQLEEEERKRRLLQEEEERKRKELEMLEEERKKNVPPPLNPNQFSVRPRRMALNFWVIISKMLYEATQTTKPFQLDKTQKILGYETNELSFTRYIAEDIFLTTQRYHVQTYGDLLLSVAQRYILELIQEIKITFPDLKYRVIETECNNIGKNAFSRFAQSHKIFTYFCSELSPSPFDEVDLNDLKKRIDHLVLSFKRQLLKLILESNLETVNLLKNKMRMSDKDVSNLQSMTTFFKSTLNDVFDAFRTSFGYTMSSKPRKIMVQELYYVKNRTIDIAFDKSDLSANKQEVSLSYSVQIPINKLFDSYSFSNEGLATSRDRRRDGLINPYKTVYLKGGRVILEMMRSGSFPPYKLQDKKQRQAIAVENAKIMLKALAVNHVKRFTREELELLKKRGEPLKVPFTSVSLLTPSFVQNREDRQVMEHQGAIYYVLQNNLLPSVLVDLYDRLPPIDMPIVFHEPCLLNFGVNVIIKTFKCGVGIQRSVNCRQFGIRQFEKKVQRFMIALGEYKNAIRGSIMEYITGIFNNSRDGTMYVQALVNKLIRINNVYTVMRDKHAAAIRELTPLEFDLQKKQKELEKRINEKWLPKFDDITSVEFTYLKDIMFLVNDMDSMIDKIHDIDQKWEQCYDELIELEQHFLKSLFSSVSMVRTSQPQIPPIPHWQEYYEFCNLERDMYELFGSLKNLYHAKQHEKFNQGIMESDEVKVGDPYAIPVRVVLLSFIIGEQIHYNCKSGKDRTGALMDECEEFAELREHLSYYPKPFTKDAKLGEYRQKIRTNISMNGGTLEICKHNIGFRAAKLDKTLASKFWTKKILDEKERVIGEVPYFKAFKGLGYLDDETYASKDEDWYKYENAYLKTL</sequence>
<comment type="subcellular location">
    <subcellularLocation>
        <location evidence="1">Secreted</location>
    </subcellularLocation>
</comment>
<dbReference type="InterPro" id="IPR014756">
    <property type="entry name" value="Ig_E-set"/>
</dbReference>
<dbReference type="RefSeq" id="XP_044568219.1">
    <property type="nucleotide sequence ID" value="XM_044700884.1"/>
</dbReference>
<dbReference type="Pfam" id="PF00630">
    <property type="entry name" value="Filamin"/>
    <property type="match status" value="1"/>
</dbReference>
<evidence type="ECO:0000259" key="8">
    <source>
        <dbReference type="PROSITE" id="PS50021"/>
    </source>
</evidence>
<dbReference type="EMBL" id="VFQX01000006">
    <property type="protein sequence ID" value="KAF0983506.1"/>
    <property type="molecule type" value="Genomic_DNA"/>
</dbReference>
<evidence type="ECO:0000256" key="6">
    <source>
        <dbReference type="SAM" id="Coils"/>
    </source>
</evidence>
<dbReference type="InterPro" id="IPR036872">
    <property type="entry name" value="CH_dom_sf"/>
</dbReference>
<name>A0A6A5C6X7_NAEFO</name>
<feature type="coiled-coil region" evidence="6">
    <location>
        <begin position="760"/>
        <end position="798"/>
    </location>
</feature>
<dbReference type="InterPro" id="IPR017868">
    <property type="entry name" value="Filamin/ABP280_repeat-like"/>
</dbReference>
<dbReference type="PANTHER" id="PTHR14149">
    <property type="entry name" value="RAS GTPASE-ACTIVATING PROTEIN WITH IQ MOTIF"/>
    <property type="match status" value="1"/>
</dbReference>